<dbReference type="Proteomes" id="UP000887159">
    <property type="component" value="Unassembled WGS sequence"/>
</dbReference>
<proteinExistence type="predicted"/>
<keyword evidence="2" id="KW-1185">Reference proteome</keyword>
<dbReference type="AlphaFoldDB" id="A0A8X6W904"/>
<organism evidence="1 2">
    <name type="scientific">Trichonephila clavipes</name>
    <name type="common">Golden silk orbweaver</name>
    <name type="synonym">Nephila clavipes</name>
    <dbReference type="NCBI Taxonomy" id="2585209"/>
    <lineage>
        <taxon>Eukaryota</taxon>
        <taxon>Metazoa</taxon>
        <taxon>Ecdysozoa</taxon>
        <taxon>Arthropoda</taxon>
        <taxon>Chelicerata</taxon>
        <taxon>Arachnida</taxon>
        <taxon>Araneae</taxon>
        <taxon>Araneomorphae</taxon>
        <taxon>Entelegynae</taxon>
        <taxon>Araneoidea</taxon>
        <taxon>Nephilidae</taxon>
        <taxon>Trichonephila</taxon>
    </lineage>
</organism>
<name>A0A8X6W904_TRICX</name>
<evidence type="ECO:0000313" key="2">
    <source>
        <dbReference type="Proteomes" id="UP000887159"/>
    </source>
</evidence>
<comment type="caution">
    <text evidence="1">The sequence shown here is derived from an EMBL/GenBank/DDBJ whole genome shotgun (WGS) entry which is preliminary data.</text>
</comment>
<dbReference type="EMBL" id="BMAU01021394">
    <property type="protein sequence ID" value="GFY30592.1"/>
    <property type="molecule type" value="Genomic_DNA"/>
</dbReference>
<sequence length="151" mass="17468">MSQVRMDCEARVSRYWPKRCRGDGNAPGGCVPADPNHNKSYYDTPNISPLAPKKWHISYHFIISLKQFGDLTNSLAHNRENTSKRRYCNILHELIISFRNLTTATAGSDVVQSGRPIFDDFFQHLWPYIGNNTANVVFQMVKRLWLIRIDQ</sequence>
<protein>
    <submittedName>
        <fullName evidence="1">Uncharacterized protein</fullName>
    </submittedName>
</protein>
<gene>
    <name evidence="1" type="primary">NCL1_26935</name>
    <name evidence="1" type="ORF">TNCV_3117541</name>
</gene>
<evidence type="ECO:0000313" key="1">
    <source>
        <dbReference type="EMBL" id="GFY30592.1"/>
    </source>
</evidence>
<accession>A0A8X6W904</accession>
<reference evidence="1" key="1">
    <citation type="submission" date="2020-08" db="EMBL/GenBank/DDBJ databases">
        <title>Multicomponent nature underlies the extraordinary mechanical properties of spider dragline silk.</title>
        <authorList>
            <person name="Kono N."/>
            <person name="Nakamura H."/>
            <person name="Mori M."/>
            <person name="Yoshida Y."/>
            <person name="Ohtoshi R."/>
            <person name="Malay A.D."/>
            <person name="Moran D.A.P."/>
            <person name="Tomita M."/>
            <person name="Numata K."/>
            <person name="Arakawa K."/>
        </authorList>
    </citation>
    <scope>NUCLEOTIDE SEQUENCE</scope>
</reference>